<gene>
    <name evidence="2" type="ORF">OO017_10055</name>
</gene>
<organism evidence="2 3">
    <name type="scientific">Pontibacter anaerobius</name>
    <dbReference type="NCBI Taxonomy" id="2993940"/>
    <lineage>
        <taxon>Bacteria</taxon>
        <taxon>Pseudomonadati</taxon>
        <taxon>Bacteroidota</taxon>
        <taxon>Cytophagia</taxon>
        <taxon>Cytophagales</taxon>
        <taxon>Hymenobacteraceae</taxon>
        <taxon>Pontibacter</taxon>
    </lineage>
</organism>
<accession>A0ABT3RG00</accession>
<dbReference type="EMBL" id="JAPFQO010000006">
    <property type="protein sequence ID" value="MCX2740287.1"/>
    <property type="molecule type" value="Genomic_DNA"/>
</dbReference>
<proteinExistence type="predicted"/>
<evidence type="ECO:0000313" key="2">
    <source>
        <dbReference type="EMBL" id="MCX2740287.1"/>
    </source>
</evidence>
<comment type="caution">
    <text evidence="2">The sequence shown here is derived from an EMBL/GenBank/DDBJ whole genome shotgun (WGS) entry which is preliminary data.</text>
</comment>
<feature type="compositionally biased region" description="Basic and acidic residues" evidence="1">
    <location>
        <begin position="148"/>
        <end position="158"/>
    </location>
</feature>
<feature type="compositionally biased region" description="Polar residues" evidence="1">
    <location>
        <begin position="159"/>
        <end position="175"/>
    </location>
</feature>
<dbReference type="Proteomes" id="UP001207228">
    <property type="component" value="Unassembled WGS sequence"/>
</dbReference>
<feature type="compositionally biased region" description="Polar residues" evidence="1">
    <location>
        <begin position="52"/>
        <end position="74"/>
    </location>
</feature>
<reference evidence="2 3" key="1">
    <citation type="submission" date="2022-11" db="EMBL/GenBank/DDBJ databases">
        <title>The characterization of three novel Bacteroidetes species and genomic analysis of their roles in tidal elemental geochemical cycles.</title>
        <authorList>
            <person name="Ma K.-J."/>
        </authorList>
    </citation>
    <scope>NUCLEOTIDE SEQUENCE [LARGE SCALE GENOMIC DNA]</scope>
    <source>
        <strain evidence="2 3">M82</strain>
    </source>
</reference>
<feature type="region of interest" description="Disordered" evidence="1">
    <location>
        <begin position="139"/>
        <end position="183"/>
    </location>
</feature>
<protein>
    <submittedName>
        <fullName evidence="2">Uncharacterized protein</fullName>
    </submittedName>
</protein>
<feature type="compositionally biased region" description="Polar residues" evidence="1">
    <location>
        <begin position="25"/>
        <end position="34"/>
    </location>
</feature>
<name>A0ABT3RG00_9BACT</name>
<evidence type="ECO:0000256" key="1">
    <source>
        <dbReference type="SAM" id="MobiDB-lite"/>
    </source>
</evidence>
<dbReference type="RefSeq" id="WP_266052347.1">
    <property type="nucleotide sequence ID" value="NZ_JAPFQO010000006.1"/>
</dbReference>
<evidence type="ECO:0000313" key="3">
    <source>
        <dbReference type="Proteomes" id="UP001207228"/>
    </source>
</evidence>
<feature type="compositionally biased region" description="Polar residues" evidence="1">
    <location>
        <begin position="1"/>
        <end position="13"/>
    </location>
</feature>
<feature type="region of interest" description="Disordered" evidence="1">
    <location>
        <begin position="1"/>
        <end position="78"/>
    </location>
</feature>
<sequence length="183" mass="20930">MNSNYRNDRNTFGQRDVGSDKQSRRTSPATSRQPSYGRDNASMRGNDYYGNQGYTNDYSRGNYSTSTFGSGDRTSYNEDLGRQDSYAAILPETTGKQYIEFPDYSNRPTYGSYAGSRAYTNFIDHNYGYSGTGRTIYESNEPASLDASKLRSRYDQKTWTKGTRTRYKSANQGRYSENDGRRR</sequence>
<keyword evidence="3" id="KW-1185">Reference proteome</keyword>